<comment type="caution">
    <text evidence="2">The sequence shown here is derived from an EMBL/GenBank/DDBJ whole genome shotgun (WGS) entry which is preliminary data.</text>
</comment>
<dbReference type="EMBL" id="VSSQ01031695">
    <property type="protein sequence ID" value="MPM82687.1"/>
    <property type="molecule type" value="Genomic_DNA"/>
</dbReference>
<gene>
    <name evidence="2" type="ORF">SDC9_129749</name>
</gene>
<feature type="compositionally biased region" description="Basic and acidic residues" evidence="1">
    <location>
        <begin position="113"/>
        <end position="129"/>
    </location>
</feature>
<protein>
    <submittedName>
        <fullName evidence="2">Uncharacterized protein</fullName>
    </submittedName>
</protein>
<proteinExistence type="predicted"/>
<sequence>MNAARLHISRIDMIEPDGGGGDETQRRIRQQSRVAPGPGPGDQGIGAAQHLRRNLSARPVIDGHAVSFQYAPEKRYFVVGNDFHEIHLLLNWLRPAELRNSGHAFERLASGHSDGHAERGGRGRNLDHRGGKHVVKTLHAAHNGHGVAELGADGAVEVSAPQQSPAARNHQ</sequence>
<dbReference type="AlphaFoldDB" id="A0A645D0I6"/>
<organism evidence="2">
    <name type="scientific">bioreactor metagenome</name>
    <dbReference type="NCBI Taxonomy" id="1076179"/>
    <lineage>
        <taxon>unclassified sequences</taxon>
        <taxon>metagenomes</taxon>
        <taxon>ecological metagenomes</taxon>
    </lineage>
</organism>
<reference evidence="2" key="1">
    <citation type="submission" date="2019-08" db="EMBL/GenBank/DDBJ databases">
        <authorList>
            <person name="Kucharzyk K."/>
            <person name="Murdoch R.W."/>
            <person name="Higgins S."/>
            <person name="Loffler F."/>
        </authorList>
    </citation>
    <scope>NUCLEOTIDE SEQUENCE</scope>
</reference>
<name>A0A645D0I6_9ZZZZ</name>
<evidence type="ECO:0000256" key="1">
    <source>
        <dbReference type="SAM" id="MobiDB-lite"/>
    </source>
</evidence>
<feature type="region of interest" description="Disordered" evidence="1">
    <location>
        <begin position="13"/>
        <end position="45"/>
    </location>
</feature>
<evidence type="ECO:0000313" key="2">
    <source>
        <dbReference type="EMBL" id="MPM82687.1"/>
    </source>
</evidence>
<feature type="region of interest" description="Disordered" evidence="1">
    <location>
        <begin position="109"/>
        <end position="129"/>
    </location>
</feature>
<accession>A0A645D0I6</accession>